<keyword evidence="3" id="KW-0238">DNA-binding</keyword>
<dbReference type="InterPro" id="IPR036388">
    <property type="entry name" value="WH-like_DNA-bd_sf"/>
</dbReference>
<proteinExistence type="predicted"/>
<dbReference type="InterPro" id="IPR051534">
    <property type="entry name" value="CBASS_pafABC_assoc_protein"/>
</dbReference>
<organism evidence="3 5">
    <name type="scientific">Testudinibacter aquarius</name>
    <dbReference type="NCBI Taxonomy" id="1524974"/>
    <lineage>
        <taxon>Bacteria</taxon>
        <taxon>Pseudomonadati</taxon>
        <taxon>Pseudomonadota</taxon>
        <taxon>Gammaproteobacteria</taxon>
        <taxon>Pasteurellales</taxon>
        <taxon>Pasteurellaceae</taxon>
        <taxon>Testudinibacter</taxon>
    </lineage>
</organism>
<comment type="caution">
    <text evidence="3">The sequence shown here is derived from an EMBL/GenBank/DDBJ whole genome shotgun (WGS) entry which is preliminary data.</text>
</comment>
<feature type="domain" description="WYL" evidence="2">
    <location>
        <begin position="139"/>
        <end position="204"/>
    </location>
</feature>
<evidence type="ECO:0000313" key="6">
    <source>
        <dbReference type="Proteomes" id="UP000305526"/>
    </source>
</evidence>
<sequence length="231" mass="26572">MSKSERLFTLLQILRGHKYPLTGVVLAQKLNISLRTLYRDIDSLRAQGANIEGEAGIGYLLRKEFELSKLMLTESEIEALVLGMRWVKRYADSELSQAAQNGLSKISALLPPHLSQQLQNSALFIASCNNPATFLDGIFIKLRHAIQQQLKVKLTYRDEKQQSSQRIIYPFAIGFFEQTQLVAAWCELRQAFRHFRPDRILAIELSDEQYQPDRTLLLQRWQKTFGDCTRG</sequence>
<feature type="domain" description="Helix-turn-helix type 11" evidence="1">
    <location>
        <begin position="6"/>
        <end position="59"/>
    </location>
</feature>
<evidence type="ECO:0000259" key="1">
    <source>
        <dbReference type="Pfam" id="PF08279"/>
    </source>
</evidence>
<evidence type="ECO:0000313" key="3">
    <source>
        <dbReference type="EMBL" id="TCV89154.1"/>
    </source>
</evidence>
<dbReference type="Proteomes" id="UP000305526">
    <property type="component" value="Unassembled WGS sequence"/>
</dbReference>
<dbReference type="Gene3D" id="1.10.10.10">
    <property type="entry name" value="Winged helix-like DNA-binding domain superfamily/Winged helix DNA-binding domain"/>
    <property type="match status" value="1"/>
</dbReference>
<dbReference type="PROSITE" id="PS52050">
    <property type="entry name" value="WYL"/>
    <property type="match status" value="1"/>
</dbReference>
<reference evidence="3 5" key="1">
    <citation type="submission" date="2019-03" db="EMBL/GenBank/DDBJ databases">
        <title>Genomic Encyclopedia of Type Strains, Phase IV (KMG-IV): sequencing the most valuable type-strain genomes for metagenomic binning, comparative biology and taxonomic classification.</title>
        <authorList>
            <person name="Goeker M."/>
        </authorList>
    </citation>
    <scope>NUCLEOTIDE SEQUENCE [LARGE SCALE GENOMIC DNA]</scope>
    <source>
        <strain evidence="3 5">DSM 28140</strain>
    </source>
</reference>
<dbReference type="EMBL" id="VDGV01000207">
    <property type="protein sequence ID" value="TNG85562.1"/>
    <property type="molecule type" value="Genomic_DNA"/>
</dbReference>
<evidence type="ECO:0000313" key="4">
    <source>
        <dbReference type="EMBL" id="TNG85562.1"/>
    </source>
</evidence>
<dbReference type="EMBL" id="SMCP01000002">
    <property type="protein sequence ID" value="TCV89154.1"/>
    <property type="molecule type" value="Genomic_DNA"/>
</dbReference>
<keyword evidence="6" id="KW-1185">Reference proteome</keyword>
<gene>
    <name evidence="3" type="ORF">EDC16_10228</name>
    <name evidence="4" type="ORF">FHQ21_12640</name>
</gene>
<dbReference type="InterPro" id="IPR036390">
    <property type="entry name" value="WH_DNA-bd_sf"/>
</dbReference>
<dbReference type="Pfam" id="PF13280">
    <property type="entry name" value="WYL"/>
    <property type="match status" value="1"/>
</dbReference>
<dbReference type="Proteomes" id="UP000294619">
    <property type="component" value="Unassembled WGS sequence"/>
</dbReference>
<accession>A0A4R3YE75</accession>
<evidence type="ECO:0000313" key="5">
    <source>
        <dbReference type="Proteomes" id="UP000294619"/>
    </source>
</evidence>
<name>A0A4R3YE75_9PAST</name>
<dbReference type="InterPro" id="IPR026881">
    <property type="entry name" value="WYL_dom"/>
</dbReference>
<protein>
    <submittedName>
        <fullName evidence="3">Putative DNA-binding transcriptional regulator YafY</fullName>
    </submittedName>
    <submittedName>
        <fullName evidence="4">YafY family transcriptional regulator</fullName>
    </submittedName>
</protein>
<dbReference type="Pfam" id="PF08279">
    <property type="entry name" value="HTH_11"/>
    <property type="match status" value="1"/>
</dbReference>
<dbReference type="SUPFAM" id="SSF46785">
    <property type="entry name" value="Winged helix' DNA-binding domain"/>
    <property type="match status" value="1"/>
</dbReference>
<reference evidence="4 6" key="2">
    <citation type="submission" date="2019-05" db="EMBL/GenBank/DDBJ databases">
        <title>Pasteurellaceae isolates from reptiles.</title>
        <authorList>
            <person name="Bojesen A.M."/>
            <person name="Lund E."/>
        </authorList>
    </citation>
    <scope>NUCLEOTIDE SEQUENCE [LARGE SCALE GENOMIC DNA]</scope>
    <source>
        <strain evidence="4 6">ELNT2x</strain>
    </source>
</reference>
<dbReference type="RefSeq" id="WP_132964854.1">
    <property type="nucleotide sequence ID" value="NZ_LEKL01000001.1"/>
</dbReference>
<dbReference type="InterPro" id="IPR013196">
    <property type="entry name" value="HTH_11"/>
</dbReference>
<dbReference type="PANTHER" id="PTHR34580:SF3">
    <property type="entry name" value="PROTEIN PAFB"/>
    <property type="match status" value="1"/>
</dbReference>
<dbReference type="AlphaFoldDB" id="A0A4R3YE75"/>
<evidence type="ECO:0000259" key="2">
    <source>
        <dbReference type="Pfam" id="PF13280"/>
    </source>
</evidence>
<dbReference type="GO" id="GO:0003677">
    <property type="term" value="F:DNA binding"/>
    <property type="evidence" value="ECO:0007669"/>
    <property type="project" value="UniProtKB-KW"/>
</dbReference>
<dbReference type="PANTHER" id="PTHR34580">
    <property type="match status" value="1"/>
</dbReference>